<accession>A0ABV6STR4</accession>
<comment type="caution">
    <text evidence="2">The sequence shown here is derived from an EMBL/GenBank/DDBJ whole genome shotgun (WGS) entry which is preliminary data.</text>
</comment>
<gene>
    <name evidence="2" type="ORF">ACFFGX_20020</name>
</gene>
<dbReference type="Pfam" id="PF03621">
    <property type="entry name" value="MbtH"/>
    <property type="match status" value="1"/>
</dbReference>
<reference evidence="2 3" key="1">
    <citation type="submission" date="2024-09" db="EMBL/GenBank/DDBJ databases">
        <authorList>
            <person name="Sun Q."/>
            <person name="Mori K."/>
        </authorList>
    </citation>
    <scope>NUCLEOTIDE SEQUENCE [LARGE SCALE GENOMIC DNA]</scope>
    <source>
        <strain evidence="2 3">NCAIM B.01794</strain>
    </source>
</reference>
<keyword evidence="3" id="KW-1185">Reference proteome</keyword>
<evidence type="ECO:0000259" key="1">
    <source>
        <dbReference type="SMART" id="SM00923"/>
    </source>
</evidence>
<organism evidence="2 3">
    <name type="scientific">Azorhizophilus paspali</name>
    <name type="common">Azotobacter paspali</name>
    <dbReference type="NCBI Taxonomy" id="69963"/>
    <lineage>
        <taxon>Bacteria</taxon>
        <taxon>Pseudomonadati</taxon>
        <taxon>Pseudomonadota</taxon>
        <taxon>Gammaproteobacteria</taxon>
        <taxon>Pseudomonadales</taxon>
        <taxon>Pseudomonadaceae</taxon>
        <taxon>Azorhizophilus</taxon>
    </lineage>
</organism>
<evidence type="ECO:0000313" key="3">
    <source>
        <dbReference type="Proteomes" id="UP001589891"/>
    </source>
</evidence>
<dbReference type="PANTHER" id="PTHR38444">
    <property type="entry name" value="ENTEROBACTIN BIOSYNTHESIS PROTEIN YBDZ"/>
    <property type="match status" value="1"/>
</dbReference>
<dbReference type="SUPFAM" id="SSF160582">
    <property type="entry name" value="MbtH-like"/>
    <property type="match status" value="1"/>
</dbReference>
<dbReference type="InterPro" id="IPR005153">
    <property type="entry name" value="MbtH-like_dom"/>
</dbReference>
<dbReference type="RefSeq" id="WP_376948726.1">
    <property type="nucleotide sequence ID" value="NZ_CP171449.1"/>
</dbReference>
<feature type="domain" description="MbtH-like" evidence="1">
    <location>
        <begin position="1"/>
        <end position="51"/>
    </location>
</feature>
<dbReference type="Gene3D" id="3.90.820.10">
    <property type="entry name" value="Structural Genomics, Unknown Function 30-nov-00 1gh9 Mol_id"/>
    <property type="match status" value="1"/>
</dbReference>
<proteinExistence type="predicted"/>
<dbReference type="InterPro" id="IPR037407">
    <property type="entry name" value="MLP_fam"/>
</dbReference>
<name>A0ABV6STR4_AZOPA</name>
<dbReference type="InterPro" id="IPR038020">
    <property type="entry name" value="MbtH-like_sf"/>
</dbReference>
<protein>
    <submittedName>
        <fullName evidence="2">MbtH family protein</fullName>
    </submittedName>
</protein>
<dbReference type="Proteomes" id="UP001589891">
    <property type="component" value="Unassembled WGS sequence"/>
</dbReference>
<evidence type="ECO:0000313" key="2">
    <source>
        <dbReference type="EMBL" id="MFC0711735.1"/>
    </source>
</evidence>
<sequence length="67" mass="7592">MNFDQADTQFQVVVNAERQYSIWPEYKPVPAGWQEIGICGDRQTCLAHISGIWSDMCPSSLREAMGK</sequence>
<dbReference type="SMART" id="SM00923">
    <property type="entry name" value="MbtH"/>
    <property type="match status" value="1"/>
</dbReference>
<dbReference type="EMBL" id="JBHLSS010000128">
    <property type="protein sequence ID" value="MFC0711735.1"/>
    <property type="molecule type" value="Genomic_DNA"/>
</dbReference>
<dbReference type="PANTHER" id="PTHR38444:SF1">
    <property type="entry name" value="ENTEROBACTIN BIOSYNTHESIS PROTEIN YBDZ"/>
    <property type="match status" value="1"/>
</dbReference>